<keyword evidence="2" id="KW-0456">Lyase</keyword>
<name>A0ABW7FXS0_9BURK</name>
<sequence length="131" mass="14059">MRHGLLLLAHGARNPEWARPFIQLASQLQALRPQDPVAVAYLEFMSPDLDTAGQSLVASGCTRVDVLPAFLGSAGHVLRDIPPRLQALREAHPQVEWVLHAALGEQAAVINAMALAAHQLIEQSPQAPAAN</sequence>
<organism evidence="3 4">
    <name type="scientific">Roseateles rivi</name>
    <dbReference type="NCBI Taxonomy" id="3299028"/>
    <lineage>
        <taxon>Bacteria</taxon>
        <taxon>Pseudomonadati</taxon>
        <taxon>Pseudomonadota</taxon>
        <taxon>Betaproteobacteria</taxon>
        <taxon>Burkholderiales</taxon>
        <taxon>Sphaerotilaceae</taxon>
        <taxon>Roseateles</taxon>
    </lineage>
</organism>
<dbReference type="PANTHER" id="PTHR33542:SF3">
    <property type="entry name" value="SIROHYDROCHLORIN FERROCHELATASE, CHLOROPLASTIC"/>
    <property type="match status" value="1"/>
</dbReference>
<dbReference type="InterPro" id="IPR002762">
    <property type="entry name" value="CbiX-like"/>
</dbReference>
<dbReference type="InterPro" id="IPR050963">
    <property type="entry name" value="Sirohydro_Cobaltochel/CbiX"/>
</dbReference>
<keyword evidence="1" id="KW-0479">Metal-binding</keyword>
<dbReference type="Proteomes" id="UP001606099">
    <property type="component" value="Unassembled WGS sequence"/>
</dbReference>
<dbReference type="CDD" id="cd03416">
    <property type="entry name" value="CbiX_SirB_N"/>
    <property type="match status" value="1"/>
</dbReference>
<dbReference type="RefSeq" id="WP_394462060.1">
    <property type="nucleotide sequence ID" value="NZ_JBIGHZ010000005.1"/>
</dbReference>
<keyword evidence="4" id="KW-1185">Reference proteome</keyword>
<dbReference type="EMBL" id="JBIGHZ010000005">
    <property type="protein sequence ID" value="MFG6449141.1"/>
    <property type="molecule type" value="Genomic_DNA"/>
</dbReference>
<protein>
    <submittedName>
        <fullName evidence="3">Sirohydrochlorin chelatase</fullName>
    </submittedName>
</protein>
<dbReference type="Pfam" id="PF01903">
    <property type="entry name" value="CbiX"/>
    <property type="match status" value="1"/>
</dbReference>
<evidence type="ECO:0000256" key="2">
    <source>
        <dbReference type="ARBA" id="ARBA00023239"/>
    </source>
</evidence>
<reference evidence="3 4" key="1">
    <citation type="submission" date="2024-08" db="EMBL/GenBank/DDBJ databases">
        <authorList>
            <person name="Lu H."/>
        </authorList>
    </citation>
    <scope>NUCLEOTIDE SEQUENCE [LARGE SCALE GENOMIC DNA]</scope>
    <source>
        <strain evidence="3 4">BYS180W</strain>
    </source>
</reference>
<dbReference type="SUPFAM" id="SSF53800">
    <property type="entry name" value="Chelatase"/>
    <property type="match status" value="1"/>
</dbReference>
<accession>A0ABW7FXS0</accession>
<proteinExistence type="predicted"/>
<gene>
    <name evidence="3" type="ORF">ACG0Z6_12955</name>
</gene>
<dbReference type="PANTHER" id="PTHR33542">
    <property type="entry name" value="SIROHYDROCHLORIN FERROCHELATASE, CHLOROPLASTIC"/>
    <property type="match status" value="1"/>
</dbReference>
<evidence type="ECO:0000256" key="1">
    <source>
        <dbReference type="ARBA" id="ARBA00022723"/>
    </source>
</evidence>
<evidence type="ECO:0000313" key="4">
    <source>
        <dbReference type="Proteomes" id="UP001606099"/>
    </source>
</evidence>
<comment type="caution">
    <text evidence="3">The sequence shown here is derived from an EMBL/GenBank/DDBJ whole genome shotgun (WGS) entry which is preliminary data.</text>
</comment>
<evidence type="ECO:0000313" key="3">
    <source>
        <dbReference type="EMBL" id="MFG6449141.1"/>
    </source>
</evidence>
<dbReference type="Gene3D" id="3.40.50.1400">
    <property type="match status" value="1"/>
</dbReference>